<dbReference type="SUPFAM" id="SSF53807">
    <property type="entry name" value="Helical backbone' metal receptor"/>
    <property type="match status" value="1"/>
</dbReference>
<evidence type="ECO:0000256" key="4">
    <source>
        <dbReference type="ARBA" id="ARBA00022729"/>
    </source>
</evidence>
<proteinExistence type="inferred from homology"/>
<keyword evidence="9" id="KW-1185">Reference proteome</keyword>
<evidence type="ECO:0000256" key="1">
    <source>
        <dbReference type="ARBA" id="ARBA00011028"/>
    </source>
</evidence>
<protein>
    <recommendedName>
        <fullName evidence="2">High-affinity zinc uptake system protein ZnuA</fullName>
    </recommendedName>
</protein>
<evidence type="ECO:0000313" key="8">
    <source>
        <dbReference type="EMBL" id="UUX48585.1"/>
    </source>
</evidence>
<dbReference type="GO" id="GO:0046872">
    <property type="term" value="F:metal ion binding"/>
    <property type="evidence" value="ECO:0007669"/>
    <property type="project" value="InterPro"/>
</dbReference>
<name>A0A9J7APR4_9PROT</name>
<feature type="region of interest" description="Disordered" evidence="6">
    <location>
        <begin position="124"/>
        <end position="174"/>
    </location>
</feature>
<dbReference type="Pfam" id="PF01297">
    <property type="entry name" value="ZnuA"/>
    <property type="match status" value="1"/>
</dbReference>
<evidence type="ECO:0000256" key="3">
    <source>
        <dbReference type="ARBA" id="ARBA00022448"/>
    </source>
</evidence>
<keyword evidence="5" id="KW-0862">Zinc</keyword>
<dbReference type="KEGG" id="naci:NUH88_14340"/>
<dbReference type="InterPro" id="IPR050492">
    <property type="entry name" value="Bact_metal-bind_prot9"/>
</dbReference>
<evidence type="ECO:0000256" key="7">
    <source>
        <dbReference type="SAM" id="SignalP"/>
    </source>
</evidence>
<keyword evidence="5" id="KW-0864">Zinc transport</keyword>
<dbReference type="Gene3D" id="3.40.50.1980">
    <property type="entry name" value="Nitrogenase molybdenum iron protein domain"/>
    <property type="match status" value="3"/>
</dbReference>
<gene>
    <name evidence="8" type="ORF">NUH88_14340</name>
</gene>
<organism evidence="8 9">
    <name type="scientific">Nisaea acidiphila</name>
    <dbReference type="NCBI Taxonomy" id="1862145"/>
    <lineage>
        <taxon>Bacteria</taxon>
        <taxon>Pseudomonadati</taxon>
        <taxon>Pseudomonadota</taxon>
        <taxon>Alphaproteobacteria</taxon>
        <taxon>Rhodospirillales</taxon>
        <taxon>Thalassobaculaceae</taxon>
        <taxon>Nisaea</taxon>
    </lineage>
</organism>
<dbReference type="GO" id="GO:0006829">
    <property type="term" value="P:zinc ion transport"/>
    <property type="evidence" value="ECO:0007669"/>
    <property type="project" value="UniProtKB-KW"/>
</dbReference>
<dbReference type="EMBL" id="CP102480">
    <property type="protein sequence ID" value="UUX48585.1"/>
    <property type="molecule type" value="Genomic_DNA"/>
</dbReference>
<comment type="similarity">
    <text evidence="1">Belongs to the bacterial solute-binding protein 9 family.</text>
</comment>
<feature type="signal peptide" evidence="7">
    <location>
        <begin position="1"/>
        <end position="24"/>
    </location>
</feature>
<accession>A0A9J7APR4</accession>
<sequence>MFRLTRCAAILLPVLFSSTGTARAELSVVASIPPVHSLVAKVMAGAGEPHLILRNGQSPHDYSLRPSDAHALEKADLVFLISHRVESFLDASLDSAEGDGRFVELGDAHGVLHLPVREGVLWEHHDHDDHGGHGGEKHGHDDHEGHAEHGDGKHESKEHLHDAHEDAHDHEGYDPHVWLSTRNAKAFVDAIAEALTRKDPAHAALYADNAKTAHRELAALGESISAKLAPVRGRPFLVFHDAYQYFEAEFDFAAAGAISIGTAAAPGAKRLRELRHRASEGDIRCIFREVQFSPRLAEVVAEGTGTRIGTLDPIGSTLDFGPDNYDGLMLGLADGFLSCLE</sequence>
<dbReference type="InterPro" id="IPR006127">
    <property type="entry name" value="ZnuA-like"/>
</dbReference>
<evidence type="ECO:0000256" key="2">
    <source>
        <dbReference type="ARBA" id="ARBA00015915"/>
    </source>
</evidence>
<dbReference type="Proteomes" id="UP001060336">
    <property type="component" value="Chromosome"/>
</dbReference>
<dbReference type="AlphaFoldDB" id="A0A9J7APR4"/>
<keyword evidence="5" id="KW-0406">Ion transport</keyword>
<dbReference type="RefSeq" id="WP_257767092.1">
    <property type="nucleotide sequence ID" value="NZ_CP102480.1"/>
</dbReference>
<evidence type="ECO:0000256" key="6">
    <source>
        <dbReference type="SAM" id="MobiDB-lite"/>
    </source>
</evidence>
<keyword evidence="3" id="KW-0813">Transport</keyword>
<reference evidence="8" key="1">
    <citation type="submission" date="2022-08" db="EMBL/GenBank/DDBJ databases">
        <title>Nisaea acidiphila sp. nov., isolated from a marine algal debris and emended description of the genus Nisaea Urios et al. 2008.</title>
        <authorList>
            <person name="Kwon K."/>
        </authorList>
    </citation>
    <scope>NUCLEOTIDE SEQUENCE</scope>
    <source>
        <strain evidence="8">MEBiC11861</strain>
    </source>
</reference>
<dbReference type="PANTHER" id="PTHR42953:SF3">
    <property type="entry name" value="HIGH-AFFINITY ZINC UPTAKE SYSTEM PROTEIN ZNUA"/>
    <property type="match status" value="1"/>
</dbReference>
<evidence type="ECO:0000313" key="9">
    <source>
        <dbReference type="Proteomes" id="UP001060336"/>
    </source>
</evidence>
<keyword evidence="4 7" id="KW-0732">Signal</keyword>
<feature type="chain" id="PRO_5039920209" description="High-affinity zinc uptake system protein ZnuA" evidence="7">
    <location>
        <begin position="25"/>
        <end position="341"/>
    </location>
</feature>
<evidence type="ECO:0000256" key="5">
    <source>
        <dbReference type="ARBA" id="ARBA00022906"/>
    </source>
</evidence>
<dbReference type="PANTHER" id="PTHR42953">
    <property type="entry name" value="HIGH-AFFINITY ZINC UPTAKE SYSTEM PROTEIN ZNUA-RELATED"/>
    <property type="match status" value="1"/>
</dbReference>